<dbReference type="InterPro" id="IPR036457">
    <property type="entry name" value="PPM-type-like_dom_sf"/>
</dbReference>
<dbReference type="InterPro" id="IPR001932">
    <property type="entry name" value="PPM-type_phosphatase-like_dom"/>
</dbReference>
<dbReference type="InterPro" id="IPR015655">
    <property type="entry name" value="PP2C"/>
</dbReference>
<proteinExistence type="predicted"/>
<feature type="domain" description="PPM-type phosphatase" evidence="2">
    <location>
        <begin position="6"/>
        <end position="239"/>
    </location>
</feature>
<accession>A0ABP4X936</accession>
<evidence type="ECO:0000256" key="1">
    <source>
        <dbReference type="SAM" id="MobiDB-lite"/>
    </source>
</evidence>
<dbReference type="SUPFAM" id="SSF81606">
    <property type="entry name" value="PP2C-like"/>
    <property type="match status" value="1"/>
</dbReference>
<dbReference type="RefSeq" id="WP_344086211.1">
    <property type="nucleotide sequence ID" value="NZ_BAAALS010000029.1"/>
</dbReference>
<protein>
    <submittedName>
        <fullName evidence="3">Protein phosphatase 2C domain-containing protein</fullName>
    </submittedName>
</protein>
<sequence>MTVTLRWGAATDVGRVRQNNEDSLVAEAPVFVVADGMGGRARGDEASRLAAGEFARLAGGGGPTTEAVLDAVTRANDAILAAARATETGAGMGTTLVGLVLVEESGDQRWCAVNIGDSRLYRWASGELEQLTVDHSEIQELVDAGIVGEAQRASHPRRNVVTRALGTVPAPVADCWLLHPVPGERFLLCSDGLTGHLDDAQIGAFLASDLTPDGAASRLVAAAVEAGGRDNVTVVVVDVDGGPHVDSDPGASTNPRGWDGLGAGGFG</sequence>
<reference evidence="4" key="1">
    <citation type="journal article" date="2019" name="Int. J. Syst. Evol. Microbiol.">
        <title>The Global Catalogue of Microorganisms (GCM) 10K type strain sequencing project: providing services to taxonomists for standard genome sequencing and annotation.</title>
        <authorList>
            <consortium name="The Broad Institute Genomics Platform"/>
            <consortium name="The Broad Institute Genome Sequencing Center for Infectious Disease"/>
            <person name="Wu L."/>
            <person name="Ma J."/>
        </authorList>
    </citation>
    <scope>NUCLEOTIDE SEQUENCE [LARGE SCALE GENOMIC DNA]</scope>
    <source>
        <strain evidence="4">JCM 13249</strain>
    </source>
</reference>
<dbReference type="Gene3D" id="3.60.40.10">
    <property type="entry name" value="PPM-type phosphatase domain"/>
    <property type="match status" value="1"/>
</dbReference>
<dbReference type="EMBL" id="BAAALS010000029">
    <property type="protein sequence ID" value="GAA1770665.1"/>
    <property type="molecule type" value="Genomic_DNA"/>
</dbReference>
<dbReference type="SMART" id="SM00332">
    <property type="entry name" value="PP2Cc"/>
    <property type="match status" value="1"/>
</dbReference>
<name>A0ABP4X936_9ACTN</name>
<dbReference type="CDD" id="cd00143">
    <property type="entry name" value="PP2Cc"/>
    <property type="match status" value="1"/>
</dbReference>
<dbReference type="PANTHER" id="PTHR47992">
    <property type="entry name" value="PROTEIN PHOSPHATASE"/>
    <property type="match status" value="1"/>
</dbReference>
<dbReference type="SMART" id="SM00331">
    <property type="entry name" value="PP2C_SIG"/>
    <property type="match status" value="1"/>
</dbReference>
<comment type="caution">
    <text evidence="3">The sequence shown here is derived from an EMBL/GenBank/DDBJ whole genome shotgun (WGS) entry which is preliminary data.</text>
</comment>
<dbReference type="Proteomes" id="UP001500655">
    <property type="component" value="Unassembled WGS sequence"/>
</dbReference>
<organism evidence="3 4">
    <name type="scientific">Luedemannella helvata</name>
    <dbReference type="NCBI Taxonomy" id="349315"/>
    <lineage>
        <taxon>Bacteria</taxon>
        <taxon>Bacillati</taxon>
        <taxon>Actinomycetota</taxon>
        <taxon>Actinomycetes</taxon>
        <taxon>Micromonosporales</taxon>
        <taxon>Micromonosporaceae</taxon>
        <taxon>Luedemannella</taxon>
    </lineage>
</organism>
<evidence type="ECO:0000313" key="3">
    <source>
        <dbReference type="EMBL" id="GAA1770665.1"/>
    </source>
</evidence>
<keyword evidence="4" id="KW-1185">Reference proteome</keyword>
<dbReference type="PROSITE" id="PS51746">
    <property type="entry name" value="PPM_2"/>
    <property type="match status" value="1"/>
</dbReference>
<gene>
    <name evidence="3" type="ORF">GCM10009681_47580</name>
</gene>
<evidence type="ECO:0000259" key="2">
    <source>
        <dbReference type="PROSITE" id="PS51746"/>
    </source>
</evidence>
<feature type="region of interest" description="Disordered" evidence="1">
    <location>
        <begin position="242"/>
        <end position="267"/>
    </location>
</feature>
<evidence type="ECO:0000313" key="4">
    <source>
        <dbReference type="Proteomes" id="UP001500655"/>
    </source>
</evidence>
<dbReference type="Pfam" id="PF13672">
    <property type="entry name" value="PP2C_2"/>
    <property type="match status" value="1"/>
</dbReference>